<protein>
    <submittedName>
        <fullName evidence="1">Uncharacterized protein</fullName>
    </submittedName>
</protein>
<evidence type="ECO:0000313" key="2">
    <source>
        <dbReference type="Proteomes" id="UP000314982"/>
    </source>
</evidence>
<sequence length="54" mass="5886">MALVSEFLGQLSLNVGSCEPKYPTVVPAFDFDPDKDAARIETAIKTKGKRDISD</sequence>
<dbReference type="AlphaFoldDB" id="A0A4W5JSC6"/>
<reference evidence="2" key="1">
    <citation type="submission" date="2018-06" db="EMBL/GenBank/DDBJ databases">
        <title>Genome assembly of Danube salmon.</title>
        <authorList>
            <person name="Macqueen D.J."/>
            <person name="Gundappa M.K."/>
        </authorList>
    </citation>
    <scope>NUCLEOTIDE SEQUENCE [LARGE SCALE GENOMIC DNA]</scope>
</reference>
<reference evidence="1" key="3">
    <citation type="submission" date="2025-09" db="UniProtKB">
        <authorList>
            <consortium name="Ensembl"/>
        </authorList>
    </citation>
    <scope>IDENTIFICATION</scope>
</reference>
<proteinExistence type="predicted"/>
<dbReference type="Ensembl" id="ENSHHUT00000006755.1">
    <property type="protein sequence ID" value="ENSHHUP00000006557.1"/>
    <property type="gene ID" value="ENSHHUG00000004037.1"/>
</dbReference>
<dbReference type="STRING" id="62062.ENSHHUP00000006557"/>
<reference evidence="1" key="2">
    <citation type="submission" date="2025-08" db="UniProtKB">
        <authorList>
            <consortium name="Ensembl"/>
        </authorList>
    </citation>
    <scope>IDENTIFICATION</scope>
</reference>
<dbReference type="Proteomes" id="UP000314982">
    <property type="component" value="Unassembled WGS sequence"/>
</dbReference>
<organism evidence="1 2">
    <name type="scientific">Hucho hucho</name>
    <name type="common">huchen</name>
    <dbReference type="NCBI Taxonomy" id="62062"/>
    <lineage>
        <taxon>Eukaryota</taxon>
        <taxon>Metazoa</taxon>
        <taxon>Chordata</taxon>
        <taxon>Craniata</taxon>
        <taxon>Vertebrata</taxon>
        <taxon>Euteleostomi</taxon>
        <taxon>Actinopterygii</taxon>
        <taxon>Neopterygii</taxon>
        <taxon>Teleostei</taxon>
        <taxon>Protacanthopterygii</taxon>
        <taxon>Salmoniformes</taxon>
        <taxon>Salmonidae</taxon>
        <taxon>Salmoninae</taxon>
        <taxon>Hucho</taxon>
    </lineage>
</organism>
<evidence type="ECO:0000313" key="1">
    <source>
        <dbReference type="Ensembl" id="ENSHHUP00000006557.1"/>
    </source>
</evidence>
<keyword evidence="2" id="KW-1185">Reference proteome</keyword>
<name>A0A4W5JSC6_9TELE</name>
<accession>A0A4W5JSC6</accession>